<evidence type="ECO:0008006" key="6">
    <source>
        <dbReference type="Google" id="ProtNLM"/>
    </source>
</evidence>
<evidence type="ECO:0000313" key="3">
    <source>
        <dbReference type="EMBL" id="KFB50286.1"/>
    </source>
</evidence>
<evidence type="ECO:0000313" key="4">
    <source>
        <dbReference type="EnsemblMetazoa" id="ASIC018366-PA"/>
    </source>
</evidence>
<dbReference type="VEuPathDB" id="VectorBase:ASIS014163"/>
<reference evidence="3 5" key="1">
    <citation type="journal article" date="2014" name="BMC Genomics">
        <title>Genome sequence of Anopheles sinensis provides insight into genetics basis of mosquito competence for malaria parasites.</title>
        <authorList>
            <person name="Zhou D."/>
            <person name="Zhang D."/>
            <person name="Ding G."/>
            <person name="Shi L."/>
            <person name="Hou Q."/>
            <person name="Ye Y."/>
            <person name="Xu Y."/>
            <person name="Zhou H."/>
            <person name="Xiong C."/>
            <person name="Li S."/>
            <person name="Yu J."/>
            <person name="Hong S."/>
            <person name="Yu X."/>
            <person name="Zou P."/>
            <person name="Chen C."/>
            <person name="Chang X."/>
            <person name="Wang W."/>
            <person name="Lv Y."/>
            <person name="Sun Y."/>
            <person name="Ma L."/>
            <person name="Shen B."/>
            <person name="Zhu C."/>
        </authorList>
    </citation>
    <scope>NUCLEOTIDE SEQUENCE [LARGE SCALE GENOMIC DNA]</scope>
</reference>
<accession>A0A084WJ92</accession>
<gene>
    <name evidence="3" type="ORF">ZHAS_00018366</name>
</gene>
<organism evidence="3">
    <name type="scientific">Anopheles sinensis</name>
    <name type="common">Mosquito</name>
    <dbReference type="NCBI Taxonomy" id="74873"/>
    <lineage>
        <taxon>Eukaryota</taxon>
        <taxon>Metazoa</taxon>
        <taxon>Ecdysozoa</taxon>
        <taxon>Arthropoda</taxon>
        <taxon>Hexapoda</taxon>
        <taxon>Insecta</taxon>
        <taxon>Pterygota</taxon>
        <taxon>Neoptera</taxon>
        <taxon>Endopterygota</taxon>
        <taxon>Diptera</taxon>
        <taxon>Nematocera</taxon>
        <taxon>Culicoidea</taxon>
        <taxon>Culicidae</taxon>
        <taxon>Anophelinae</taxon>
        <taxon>Anopheles</taxon>
    </lineage>
</organism>
<dbReference type="STRING" id="74873.A0A084WJ92"/>
<protein>
    <recommendedName>
        <fullName evidence="6">LisH domain-containing protein</fullName>
    </recommendedName>
</protein>
<feature type="coiled-coil region" evidence="1">
    <location>
        <begin position="473"/>
        <end position="500"/>
    </location>
</feature>
<dbReference type="Proteomes" id="UP000030765">
    <property type="component" value="Unassembled WGS sequence"/>
</dbReference>
<reference evidence="4" key="2">
    <citation type="submission" date="2020-05" db="UniProtKB">
        <authorList>
            <consortium name="EnsemblMetazoa"/>
        </authorList>
    </citation>
    <scope>IDENTIFICATION</scope>
</reference>
<evidence type="ECO:0000256" key="2">
    <source>
        <dbReference type="SAM" id="MobiDB-lite"/>
    </source>
</evidence>
<evidence type="ECO:0000256" key="1">
    <source>
        <dbReference type="SAM" id="Coils"/>
    </source>
</evidence>
<dbReference type="EMBL" id="ATLV01023982">
    <property type="status" value="NOT_ANNOTATED_CDS"/>
    <property type="molecule type" value="Genomic_DNA"/>
</dbReference>
<dbReference type="EMBL" id="KE525347">
    <property type="protein sequence ID" value="KFB50286.1"/>
    <property type="molecule type" value="Genomic_DNA"/>
</dbReference>
<proteinExistence type="predicted"/>
<keyword evidence="1" id="KW-0175">Coiled coil</keyword>
<dbReference type="EnsemblMetazoa" id="ASIC018366-RA">
    <property type="protein sequence ID" value="ASIC018366-PA"/>
    <property type="gene ID" value="ASIC018366"/>
</dbReference>
<dbReference type="OrthoDB" id="206339at2759"/>
<name>A0A084WJ92_ANOSI</name>
<evidence type="ECO:0000313" key="5">
    <source>
        <dbReference type="Proteomes" id="UP000030765"/>
    </source>
</evidence>
<keyword evidence="5" id="KW-1185">Reference proteome</keyword>
<sequence>MPDSSRTLGDIEDIDNTELKTQLKKWIEEEGIEANIQLLMKRNLIEKMSRTALGKKIALKLQTQQGIVLSPLVLVLNTLVAEFLYTQNCHFSLSIFTNEVPFKNTLPDFTRSPKFRLNRTELGDIFEALGIEHHAGLVEKYEKFGTDQGSRSLLYIVFKSILTSFKVQETKLRQLERADRRTTNARNLVKQLEVKKLHRNVEKLLHHLKMVGKAIAHLDETQRKQQEQSVPMDANGNQCKEAREETPSMRMCSENVFRLVERLESCTKMFEQVIEAIQQQRNEDGQPAKAATNNENDGEVGDTKRPRREKKTYTEFLHELKATEHGKKYVAKLQKHVSRLLDKEKSQLKARYAKRVQQLEKEYIEKMEKAASSVKLTETAVLPDSRRQRSLSPERHKKEIESHHFMRKIDEKLDQLYRQERNVDSKLATLRHDLQKQEQRQSSYFESMKAAKTKEGKLNVLHNVERELMATFEDETNAIIQNAKQTIEQLERESDKINYSFQRYLQKQRGDKRKLINEKVQIWTRYNDDKLELNQKELLDTVPDEANVEHFRPIPATIAPVVAIPIKLADDVSQFENPFRSFNPLKYLRRASPMEKATLDVAIATSSDIAQQTTPEDLPVLEQRRLVPAARTKDQTEQLSEALAKDTRDLRQSIEENLQKLDQMARSKSKSLSGKHTVAGLSYEIEQPKDVGLKNTAKPLPTVEPSSNRSLDDCSSAELALSDGEIIVPTANNYQLGDVLPIPGTSKDILDYASQYNINERTDSQLLKVPQPQPTAMTASLSDLSFSSVTSKLSFEKSQSLDGELDRISTGARSNISENSWT</sequence>
<dbReference type="AlphaFoldDB" id="A0A084WJ92"/>
<dbReference type="VEuPathDB" id="VectorBase:ASIC018366"/>
<dbReference type="OMA" id="EQGIHAN"/>
<feature type="region of interest" description="Disordered" evidence="2">
    <location>
        <begin position="280"/>
        <end position="310"/>
    </location>
</feature>